<protein>
    <submittedName>
        <fullName evidence="2">Uncharacterized protein</fullName>
    </submittedName>
</protein>
<feature type="region of interest" description="Disordered" evidence="1">
    <location>
        <begin position="409"/>
        <end position="466"/>
    </location>
</feature>
<accession>A0AAN8ELJ5</accession>
<reference evidence="2 3" key="1">
    <citation type="submission" date="2022-12" db="EMBL/GenBank/DDBJ databases">
        <title>Genomic features and morphological characterization of a novel Knufia sp. strain isolated from spacecraft assembly facility.</title>
        <authorList>
            <person name="Teixeira M."/>
            <person name="Chander A.M."/>
            <person name="Stajich J.E."/>
            <person name="Venkateswaran K."/>
        </authorList>
    </citation>
    <scope>NUCLEOTIDE SEQUENCE [LARGE SCALE GENOMIC DNA]</scope>
    <source>
        <strain evidence="2 3">FJI-L2-BK-P2</strain>
    </source>
</reference>
<keyword evidence="3" id="KW-1185">Reference proteome</keyword>
<gene>
    <name evidence="2" type="ORF">OHC33_000247</name>
</gene>
<feature type="compositionally biased region" description="Basic and acidic residues" evidence="1">
    <location>
        <begin position="256"/>
        <end position="267"/>
    </location>
</feature>
<feature type="compositionally biased region" description="Basic and acidic residues" evidence="1">
    <location>
        <begin position="440"/>
        <end position="460"/>
    </location>
</feature>
<feature type="compositionally biased region" description="Polar residues" evidence="1">
    <location>
        <begin position="143"/>
        <end position="159"/>
    </location>
</feature>
<sequence>MHQKPRLRFEAAVSSEPLHCYRTFFLSFSPDNGHSRSRSLNDIDCGLRLQGVYECQKHVRSKSSEDALENAAQTTIYPLAPCHPALLRCPTPTGLPEFGSREAQELRLVPPSRFHRLAEALQKRVHQVEHNSESNIEDERSRATSPQQQRDLTGTQAHTETPADILRRMMGTVMPVSVPRPPQSPRRASLPRGVIRVSQPGPLTQAEDGSLVRGRFGNRASGHGICPRSISIHPLARMRDSSGLQDAIQEIEKACAREDTRQQRGEHQASQQRRRGNSSAARQQPEHDHRTTEASAAEQTLGNGRRAVQALRQQRYENAILQAQLRAFEAPRNSLDARVSGHRHANSSSTEYRTARVCELSTEETAGNRHAQMSSDQTVTSLSPDQTTATVTSMTMLEPTIYSPYSSFSYSSQQSVGSDGPPPAHAGDDVLAVNGVGQQEPDRAADTAQEQQEHPSDPKRLRWNIC</sequence>
<evidence type="ECO:0000256" key="1">
    <source>
        <dbReference type="SAM" id="MobiDB-lite"/>
    </source>
</evidence>
<dbReference type="EMBL" id="JAKLMC020000001">
    <property type="protein sequence ID" value="KAK5958404.1"/>
    <property type="molecule type" value="Genomic_DNA"/>
</dbReference>
<feature type="compositionally biased region" description="Polar residues" evidence="1">
    <location>
        <begin position="293"/>
        <end position="302"/>
    </location>
</feature>
<feature type="region of interest" description="Disordered" evidence="1">
    <location>
        <begin position="256"/>
        <end position="302"/>
    </location>
</feature>
<evidence type="ECO:0000313" key="2">
    <source>
        <dbReference type="EMBL" id="KAK5958404.1"/>
    </source>
</evidence>
<dbReference type="Proteomes" id="UP001316803">
    <property type="component" value="Unassembled WGS sequence"/>
</dbReference>
<feature type="compositionally biased region" description="Polar residues" evidence="1">
    <location>
        <begin position="371"/>
        <end position="385"/>
    </location>
</feature>
<feature type="compositionally biased region" description="Basic and acidic residues" evidence="1">
    <location>
        <begin position="124"/>
        <end position="142"/>
    </location>
</feature>
<name>A0AAN8ELJ5_9EURO</name>
<feature type="region of interest" description="Disordered" evidence="1">
    <location>
        <begin position="124"/>
        <end position="162"/>
    </location>
</feature>
<feature type="region of interest" description="Disordered" evidence="1">
    <location>
        <begin position="364"/>
        <end position="385"/>
    </location>
</feature>
<evidence type="ECO:0000313" key="3">
    <source>
        <dbReference type="Proteomes" id="UP001316803"/>
    </source>
</evidence>
<comment type="caution">
    <text evidence="2">The sequence shown here is derived from an EMBL/GenBank/DDBJ whole genome shotgun (WGS) entry which is preliminary data.</text>
</comment>
<dbReference type="AlphaFoldDB" id="A0AAN8ELJ5"/>
<organism evidence="2 3">
    <name type="scientific">Knufia fluminis</name>
    <dbReference type="NCBI Taxonomy" id="191047"/>
    <lineage>
        <taxon>Eukaryota</taxon>
        <taxon>Fungi</taxon>
        <taxon>Dikarya</taxon>
        <taxon>Ascomycota</taxon>
        <taxon>Pezizomycotina</taxon>
        <taxon>Eurotiomycetes</taxon>
        <taxon>Chaetothyriomycetidae</taxon>
        <taxon>Chaetothyriales</taxon>
        <taxon>Trichomeriaceae</taxon>
        <taxon>Knufia</taxon>
    </lineage>
</organism>
<feature type="region of interest" description="Disordered" evidence="1">
    <location>
        <begin position="175"/>
        <end position="209"/>
    </location>
</feature>
<proteinExistence type="predicted"/>